<keyword evidence="4" id="KW-1185">Reference proteome</keyword>
<dbReference type="HAMAP" id="MF_00226_B">
    <property type="entry name" value="CinA_B"/>
    <property type="match status" value="1"/>
</dbReference>
<reference evidence="4" key="1">
    <citation type="journal article" date="2019" name="Int. J. Syst. Evol. Microbiol.">
        <title>The Global Catalogue of Microorganisms (GCM) 10K type strain sequencing project: providing services to taxonomists for standard genome sequencing and annotation.</title>
        <authorList>
            <consortium name="The Broad Institute Genomics Platform"/>
            <consortium name="The Broad Institute Genome Sequencing Center for Infectious Disease"/>
            <person name="Wu L."/>
            <person name="Ma J."/>
        </authorList>
    </citation>
    <scope>NUCLEOTIDE SEQUENCE [LARGE SCALE GENOMIC DNA]</scope>
    <source>
        <strain evidence="4">CCM 8897</strain>
    </source>
</reference>
<sequence>MKAEIIAVGTEILLGEIVNTNAQTVAQLLARLGITAQYQTVVGDNPQRLTEVITTAEQRSQVIFLIGGLGPTPDDLTKQTLATHLQIKLAQDPQAVAKLVAWHQQKQQPMPANNLAQAEYLAGGEPLTNEIGLAVGSYLKTEAHAYFILPGPPREFGPMLRQQVQPRLSQLLGRQQVIVSEMARFFGIGESLMAEQLQDLIATQTNPTLATYLKHFEVGVRITAAAESQAAAEALIAPVLQEVKRRLAPYYVGLGEERTLPEEVLTLLRRRQATVTAAESLTGGAFQALLTGLAGASNVFPGGWVTYANQVKAQLLGIDPQLIATAGVVSAPVAQAMAEQARQLLDTDFALGFTGVAGPDSLEGQPVGTTFIGLAERDRPTQVIECHFAGVRNEIRQRAALSGFKLLYDRLQQ</sequence>
<evidence type="ECO:0000313" key="3">
    <source>
        <dbReference type="EMBL" id="MFC6315739.1"/>
    </source>
</evidence>
<dbReference type="PANTHER" id="PTHR13939">
    <property type="entry name" value="NICOTINAMIDE-NUCLEOTIDE AMIDOHYDROLASE PNCC"/>
    <property type="match status" value="1"/>
</dbReference>
<dbReference type="InterPro" id="IPR041424">
    <property type="entry name" value="CinA_KH"/>
</dbReference>
<proteinExistence type="inferred from homology"/>
<dbReference type="InterPro" id="IPR001453">
    <property type="entry name" value="MoaB/Mog_dom"/>
</dbReference>
<dbReference type="InterPro" id="IPR008135">
    <property type="entry name" value="Competence-induced_CinA"/>
</dbReference>
<feature type="domain" description="MoaB/Mog" evidence="2">
    <location>
        <begin position="4"/>
        <end position="170"/>
    </location>
</feature>
<dbReference type="SMART" id="SM00852">
    <property type="entry name" value="MoCF_biosynth"/>
    <property type="match status" value="1"/>
</dbReference>
<dbReference type="Pfam" id="PF18146">
    <property type="entry name" value="CinA_KH"/>
    <property type="match status" value="1"/>
</dbReference>
<dbReference type="Pfam" id="PF00994">
    <property type="entry name" value="MoCF_biosynth"/>
    <property type="match status" value="1"/>
</dbReference>
<comment type="caution">
    <text evidence="3">The sequence shown here is derived from an EMBL/GenBank/DDBJ whole genome shotgun (WGS) entry which is preliminary data.</text>
</comment>
<dbReference type="InterPro" id="IPR036425">
    <property type="entry name" value="MoaB/Mog-like_dom_sf"/>
</dbReference>
<protein>
    <recommendedName>
        <fullName evidence="1">Putative competence-damage inducible protein</fullName>
    </recommendedName>
</protein>
<dbReference type="RefSeq" id="WP_125600778.1">
    <property type="nucleotide sequence ID" value="NZ_JBHSSM010000020.1"/>
</dbReference>
<dbReference type="InterPro" id="IPR050101">
    <property type="entry name" value="CinA"/>
</dbReference>
<dbReference type="SUPFAM" id="SSF142433">
    <property type="entry name" value="CinA-like"/>
    <property type="match status" value="1"/>
</dbReference>
<comment type="similarity">
    <text evidence="1">Belongs to the CinA family.</text>
</comment>
<name>A0ABW1UP32_9LACO</name>
<evidence type="ECO:0000256" key="1">
    <source>
        <dbReference type="HAMAP-Rule" id="MF_00226"/>
    </source>
</evidence>
<accession>A0ABW1UP32</accession>
<dbReference type="NCBIfam" id="NF001813">
    <property type="entry name" value="PRK00549.1"/>
    <property type="match status" value="1"/>
</dbReference>
<evidence type="ECO:0000313" key="4">
    <source>
        <dbReference type="Proteomes" id="UP001596310"/>
    </source>
</evidence>
<dbReference type="InterPro" id="IPR036653">
    <property type="entry name" value="CinA-like_C"/>
</dbReference>
<dbReference type="NCBIfam" id="TIGR00199">
    <property type="entry name" value="PncC_domain"/>
    <property type="match status" value="1"/>
</dbReference>
<dbReference type="CDD" id="cd00885">
    <property type="entry name" value="cinA"/>
    <property type="match status" value="1"/>
</dbReference>
<evidence type="ECO:0000259" key="2">
    <source>
        <dbReference type="SMART" id="SM00852"/>
    </source>
</evidence>
<dbReference type="Gene3D" id="3.90.950.20">
    <property type="entry name" value="CinA-like"/>
    <property type="match status" value="1"/>
</dbReference>
<dbReference type="PANTHER" id="PTHR13939:SF0">
    <property type="entry name" value="NMN AMIDOHYDROLASE-LIKE PROTEIN YFAY"/>
    <property type="match status" value="1"/>
</dbReference>
<dbReference type="PIRSF" id="PIRSF006728">
    <property type="entry name" value="CinA"/>
    <property type="match status" value="1"/>
</dbReference>
<organism evidence="3 4">
    <name type="scientific">Lapidilactobacillus achengensis</name>
    <dbReference type="NCBI Taxonomy" id="2486000"/>
    <lineage>
        <taxon>Bacteria</taxon>
        <taxon>Bacillati</taxon>
        <taxon>Bacillota</taxon>
        <taxon>Bacilli</taxon>
        <taxon>Lactobacillales</taxon>
        <taxon>Lactobacillaceae</taxon>
        <taxon>Lapidilactobacillus</taxon>
    </lineage>
</organism>
<gene>
    <name evidence="1" type="primary">cinA</name>
    <name evidence="3" type="ORF">ACFQHW_09210</name>
</gene>
<dbReference type="NCBIfam" id="TIGR00200">
    <property type="entry name" value="cinA_nterm"/>
    <property type="match status" value="1"/>
</dbReference>
<dbReference type="InterPro" id="IPR008136">
    <property type="entry name" value="CinA_C"/>
</dbReference>
<dbReference type="EMBL" id="JBHSSM010000020">
    <property type="protein sequence ID" value="MFC6315739.1"/>
    <property type="molecule type" value="Genomic_DNA"/>
</dbReference>
<dbReference type="SUPFAM" id="SSF53218">
    <property type="entry name" value="Molybdenum cofactor biosynthesis proteins"/>
    <property type="match status" value="1"/>
</dbReference>
<dbReference type="Pfam" id="PF02464">
    <property type="entry name" value="CinA"/>
    <property type="match status" value="1"/>
</dbReference>
<dbReference type="Proteomes" id="UP001596310">
    <property type="component" value="Unassembled WGS sequence"/>
</dbReference>
<dbReference type="Gene3D" id="3.40.980.10">
    <property type="entry name" value="MoaB/Mog-like domain"/>
    <property type="match status" value="1"/>
</dbReference>